<dbReference type="Proteomes" id="UP000326198">
    <property type="component" value="Unassembled WGS sequence"/>
</dbReference>
<organism evidence="2 3">
    <name type="scientific">Aspergillus bertholletiae</name>
    <dbReference type="NCBI Taxonomy" id="1226010"/>
    <lineage>
        <taxon>Eukaryota</taxon>
        <taxon>Fungi</taxon>
        <taxon>Dikarya</taxon>
        <taxon>Ascomycota</taxon>
        <taxon>Pezizomycotina</taxon>
        <taxon>Eurotiomycetes</taxon>
        <taxon>Eurotiomycetidae</taxon>
        <taxon>Eurotiales</taxon>
        <taxon>Aspergillaceae</taxon>
        <taxon>Aspergillus</taxon>
        <taxon>Aspergillus subgen. Circumdati</taxon>
    </lineage>
</organism>
<evidence type="ECO:0000256" key="1">
    <source>
        <dbReference type="SAM" id="MobiDB-lite"/>
    </source>
</evidence>
<dbReference type="AlphaFoldDB" id="A0A5N7B303"/>
<name>A0A5N7B303_9EURO</name>
<evidence type="ECO:0000313" key="2">
    <source>
        <dbReference type="EMBL" id="KAE8375528.1"/>
    </source>
</evidence>
<sequence length="298" mass="33021">MPPKKQPTQATTTRTTTLPPCEFTTPCPAPSEASNPRRKVISHLFGRNKHATKRFPEHVWVHYCRQHYQRARYRVEWPATQCELLMVVLGRMERWGGVQAWEVVLRKREMDRLKEMGEVVPSSPTTATATATATTSTSTSTTPAHSDPTTYVNDSRGNEHDHITPSPMSISPSPMSSGPTTTTMTPSSTSSTGRRRKPTVTASPVPRWLLAKLGSDKSFTDLRDLVRHVREDIADSMGAEAEAAGGRVVFPDIELLPTFQPWVLEPVKMRRRRSGGRGRGGRGKKGSRVNGKGGVKRI</sequence>
<evidence type="ECO:0000313" key="3">
    <source>
        <dbReference type="Proteomes" id="UP000326198"/>
    </source>
</evidence>
<dbReference type="EMBL" id="ML736259">
    <property type="protein sequence ID" value="KAE8375528.1"/>
    <property type="molecule type" value="Genomic_DNA"/>
</dbReference>
<gene>
    <name evidence="2" type="ORF">BDV26DRAFT_294999</name>
</gene>
<feature type="compositionally biased region" description="Low complexity" evidence="1">
    <location>
        <begin position="164"/>
        <end position="192"/>
    </location>
</feature>
<protein>
    <submittedName>
        <fullName evidence="2">Uncharacterized protein</fullName>
    </submittedName>
</protein>
<reference evidence="2 3" key="1">
    <citation type="submission" date="2019-04" db="EMBL/GenBank/DDBJ databases">
        <title>Friends and foes A comparative genomics studyof 23 Aspergillus species from section Flavi.</title>
        <authorList>
            <consortium name="DOE Joint Genome Institute"/>
            <person name="Kjaerbolling I."/>
            <person name="Vesth T."/>
            <person name="Frisvad J.C."/>
            <person name="Nybo J.L."/>
            <person name="Theobald S."/>
            <person name="Kildgaard S."/>
            <person name="Isbrandt T."/>
            <person name="Kuo A."/>
            <person name="Sato A."/>
            <person name="Lyhne E.K."/>
            <person name="Kogle M.E."/>
            <person name="Wiebenga A."/>
            <person name="Kun R.S."/>
            <person name="Lubbers R.J."/>
            <person name="Makela M.R."/>
            <person name="Barry K."/>
            <person name="Chovatia M."/>
            <person name="Clum A."/>
            <person name="Daum C."/>
            <person name="Haridas S."/>
            <person name="He G."/>
            <person name="LaButti K."/>
            <person name="Lipzen A."/>
            <person name="Mondo S."/>
            <person name="Riley R."/>
            <person name="Salamov A."/>
            <person name="Simmons B.A."/>
            <person name="Magnuson J.K."/>
            <person name="Henrissat B."/>
            <person name="Mortensen U.H."/>
            <person name="Larsen T.O."/>
            <person name="Devries R.P."/>
            <person name="Grigoriev I.V."/>
            <person name="Machida M."/>
            <person name="Baker S.E."/>
            <person name="Andersen M.R."/>
        </authorList>
    </citation>
    <scope>NUCLEOTIDE SEQUENCE [LARGE SCALE GENOMIC DNA]</scope>
    <source>
        <strain evidence="2 3">IBT 29228</strain>
    </source>
</reference>
<keyword evidence="3" id="KW-1185">Reference proteome</keyword>
<proteinExistence type="predicted"/>
<feature type="compositionally biased region" description="Low complexity" evidence="1">
    <location>
        <begin position="121"/>
        <end position="150"/>
    </location>
</feature>
<feature type="region of interest" description="Disordered" evidence="1">
    <location>
        <begin position="1"/>
        <end position="22"/>
    </location>
</feature>
<dbReference type="OrthoDB" id="4161595at2759"/>
<accession>A0A5N7B303</accession>
<feature type="region of interest" description="Disordered" evidence="1">
    <location>
        <begin position="117"/>
        <end position="203"/>
    </location>
</feature>
<feature type="region of interest" description="Disordered" evidence="1">
    <location>
        <begin position="271"/>
        <end position="298"/>
    </location>
</feature>
<feature type="compositionally biased region" description="Basic residues" evidence="1">
    <location>
        <begin position="271"/>
        <end position="287"/>
    </location>
</feature>